<gene>
    <name evidence="2" type="ORF">UW44_C0013G0067</name>
</gene>
<evidence type="ECO:0000313" key="2">
    <source>
        <dbReference type="EMBL" id="KKT51347.1"/>
    </source>
</evidence>
<evidence type="ECO:0000313" key="3">
    <source>
        <dbReference type="Proteomes" id="UP000034006"/>
    </source>
</evidence>
<keyword evidence="1" id="KW-0812">Transmembrane</keyword>
<dbReference type="Proteomes" id="UP000034006">
    <property type="component" value="Unassembled WGS sequence"/>
</dbReference>
<dbReference type="STRING" id="1618387.UW44_C0013G0067"/>
<feature type="transmembrane region" description="Helical" evidence="1">
    <location>
        <begin position="28"/>
        <end position="54"/>
    </location>
</feature>
<keyword evidence="1" id="KW-1133">Transmembrane helix</keyword>
<keyword evidence="1" id="KW-0472">Membrane</keyword>
<name>A0A0G1K4Z0_9BACT</name>
<dbReference type="EMBL" id="LCIH01000013">
    <property type="protein sequence ID" value="KKT51347.1"/>
    <property type="molecule type" value="Genomic_DNA"/>
</dbReference>
<sequence length="193" mass="22159">MNDLQRKLISALEEAKEQQENQVISNKIIHILITVTSFVVIPVQIVSTFVLGILVSLTFGLLLIPISIVWMAIFFYPLLGLSYVYERIIILRPFISIIGIPLAVIGDIYVALMPSMGEMESRYEKLIICQTFPYTWKYLQLVEGKINIKNNDSLTKILREVSNAKPLKIYLDKLRVDVVSRPGSIKRNYQLDW</sequence>
<feature type="transmembrane region" description="Helical" evidence="1">
    <location>
        <begin position="90"/>
        <end position="112"/>
    </location>
</feature>
<organism evidence="2 3">
    <name type="scientific">Candidatus Collierbacteria bacterium GW2011_GWB2_44_22</name>
    <dbReference type="NCBI Taxonomy" id="1618387"/>
    <lineage>
        <taxon>Bacteria</taxon>
        <taxon>Candidatus Collieribacteriota</taxon>
    </lineage>
</organism>
<protein>
    <submittedName>
        <fullName evidence="2">Uncharacterized protein</fullName>
    </submittedName>
</protein>
<reference evidence="2 3" key="1">
    <citation type="journal article" date="2015" name="Nature">
        <title>rRNA introns, odd ribosomes, and small enigmatic genomes across a large radiation of phyla.</title>
        <authorList>
            <person name="Brown C.T."/>
            <person name="Hug L.A."/>
            <person name="Thomas B.C."/>
            <person name="Sharon I."/>
            <person name="Castelle C.J."/>
            <person name="Singh A."/>
            <person name="Wilkins M.J."/>
            <person name="Williams K.H."/>
            <person name="Banfield J.F."/>
        </authorList>
    </citation>
    <scope>NUCLEOTIDE SEQUENCE [LARGE SCALE GENOMIC DNA]</scope>
</reference>
<evidence type="ECO:0000256" key="1">
    <source>
        <dbReference type="SAM" id="Phobius"/>
    </source>
</evidence>
<feature type="transmembrane region" description="Helical" evidence="1">
    <location>
        <begin position="61"/>
        <end position="84"/>
    </location>
</feature>
<accession>A0A0G1K4Z0</accession>
<dbReference type="AlphaFoldDB" id="A0A0G1K4Z0"/>
<comment type="caution">
    <text evidence="2">The sequence shown here is derived from an EMBL/GenBank/DDBJ whole genome shotgun (WGS) entry which is preliminary data.</text>
</comment>
<proteinExistence type="predicted"/>